<evidence type="ECO:0000256" key="1">
    <source>
        <dbReference type="SAM" id="Phobius"/>
    </source>
</evidence>
<dbReference type="RefSeq" id="WP_062669994.1">
    <property type="nucleotide sequence ID" value="NZ_JAKYXD010000001.1"/>
</dbReference>
<keyword evidence="3" id="KW-1185">Reference proteome</keyword>
<protein>
    <submittedName>
        <fullName evidence="2">Uncharacterized protein</fullName>
    </submittedName>
</protein>
<keyword evidence="1" id="KW-1133">Transmembrane helix</keyword>
<sequence length="74" mass="8828">MKDLFSLNGKKKDHVITHLKKEMYSLIENDNWITVTVKKWFHTMIVSYLICNGLVTLTIVRTKFTPFYEKYTVL</sequence>
<evidence type="ECO:0000313" key="2">
    <source>
        <dbReference type="EMBL" id="ROH94243.1"/>
    </source>
</evidence>
<dbReference type="Proteomes" id="UP000281899">
    <property type="component" value="Unassembled WGS sequence"/>
</dbReference>
<keyword evidence="1" id="KW-0812">Transmembrane</keyword>
<evidence type="ECO:0000313" key="3">
    <source>
        <dbReference type="Proteomes" id="UP000281899"/>
    </source>
</evidence>
<feature type="transmembrane region" description="Helical" evidence="1">
    <location>
        <begin position="40"/>
        <end position="60"/>
    </location>
</feature>
<accession>A0ABX9X8M6</accession>
<comment type="caution">
    <text evidence="2">The sequence shown here is derived from an EMBL/GenBank/DDBJ whole genome shotgun (WGS) entry which is preliminary data.</text>
</comment>
<organism evidence="2 3">
    <name type="scientific">Chryseobacterium cucumeris</name>
    <dbReference type="NCBI Taxonomy" id="1813611"/>
    <lineage>
        <taxon>Bacteria</taxon>
        <taxon>Pseudomonadati</taxon>
        <taxon>Bacteroidota</taxon>
        <taxon>Flavobacteriia</taxon>
        <taxon>Flavobacteriales</taxon>
        <taxon>Weeksellaceae</taxon>
        <taxon>Chryseobacterium group</taxon>
        <taxon>Chryseobacterium</taxon>
    </lineage>
</organism>
<keyword evidence="1" id="KW-0472">Membrane</keyword>
<gene>
    <name evidence="2" type="ORF">EGI15_07055</name>
</gene>
<reference evidence="2 3" key="1">
    <citation type="submission" date="2018-11" db="EMBL/GenBank/DDBJ databases">
        <title>Proposal to divide the Flavobacteriaceae and reorganize its genera based on Amino Acid Identity values calculated from whole genome sequences.</title>
        <authorList>
            <person name="Nicholson A.C."/>
            <person name="Gulvik C.A."/>
            <person name="Whitney A.M."/>
            <person name="Humrighouse B.W."/>
            <person name="Bell M."/>
            <person name="Holmes B."/>
            <person name="Steigerwalt A."/>
            <person name="Villarma A."/>
            <person name="Sheth M."/>
            <person name="Batra D."/>
            <person name="Pryor J."/>
            <person name="Bernardet J.-F."/>
            <person name="Hugo C."/>
            <person name="Kampfer P."/>
            <person name="Newman J."/>
            <person name="Mcquiston J.R."/>
        </authorList>
    </citation>
    <scope>NUCLEOTIDE SEQUENCE [LARGE SCALE GENOMIC DNA]</scope>
    <source>
        <strain evidence="2 3">G0235</strain>
    </source>
</reference>
<proteinExistence type="predicted"/>
<dbReference type="EMBL" id="RJTW01000004">
    <property type="protein sequence ID" value="ROH94243.1"/>
    <property type="molecule type" value="Genomic_DNA"/>
</dbReference>
<name>A0ABX9X8M6_9FLAO</name>
<dbReference type="GeneID" id="301712426"/>